<dbReference type="EMBL" id="CP157675">
    <property type="protein sequence ID" value="XBP69870.1"/>
    <property type="molecule type" value="Genomic_DNA"/>
</dbReference>
<comment type="similarity">
    <text evidence="1">Belongs to the P-Pant transferase superfamily. Gsp/Sfp/HetI/AcpT family.</text>
</comment>
<gene>
    <name evidence="5" type="ORF">ABLV49_18645</name>
</gene>
<dbReference type="GO" id="GO:0005829">
    <property type="term" value="C:cytosol"/>
    <property type="evidence" value="ECO:0007669"/>
    <property type="project" value="TreeGrafter"/>
</dbReference>
<dbReference type="InterPro" id="IPR008278">
    <property type="entry name" value="4-PPantetheinyl_Trfase_dom"/>
</dbReference>
<dbReference type="InterPro" id="IPR050559">
    <property type="entry name" value="P-Pant_transferase_sf"/>
</dbReference>
<organism evidence="5">
    <name type="scientific">Polaromonas hydrogenivorans</name>
    <dbReference type="NCBI Taxonomy" id="335476"/>
    <lineage>
        <taxon>Bacteria</taxon>
        <taxon>Pseudomonadati</taxon>
        <taxon>Pseudomonadota</taxon>
        <taxon>Betaproteobacteria</taxon>
        <taxon>Burkholderiales</taxon>
        <taxon>Comamonadaceae</taxon>
        <taxon>Polaromonas</taxon>
    </lineage>
</organism>
<dbReference type="Pfam" id="PF01648">
    <property type="entry name" value="ACPS"/>
    <property type="match status" value="1"/>
</dbReference>
<dbReference type="RefSeq" id="WP_349278794.1">
    <property type="nucleotide sequence ID" value="NZ_CBCSCU010000026.1"/>
</dbReference>
<feature type="domain" description="4'-phosphopantetheinyl transferase N-terminal" evidence="4">
    <location>
        <begin position="43"/>
        <end position="126"/>
    </location>
</feature>
<dbReference type="AlphaFoldDB" id="A0AAU7LQI3"/>
<dbReference type="GO" id="GO:0019878">
    <property type="term" value="P:lysine biosynthetic process via aminoadipic acid"/>
    <property type="evidence" value="ECO:0007669"/>
    <property type="project" value="TreeGrafter"/>
</dbReference>
<dbReference type="Gene3D" id="3.90.470.20">
    <property type="entry name" value="4'-phosphopantetheinyl transferase domain"/>
    <property type="match status" value="2"/>
</dbReference>
<proteinExistence type="inferred from homology"/>
<dbReference type="GO" id="GO:0008897">
    <property type="term" value="F:holo-[acyl-carrier-protein] synthase activity"/>
    <property type="evidence" value="ECO:0007669"/>
    <property type="project" value="InterPro"/>
</dbReference>
<dbReference type="SUPFAM" id="SSF56214">
    <property type="entry name" value="4'-phosphopantetheinyl transferase"/>
    <property type="match status" value="2"/>
</dbReference>
<dbReference type="PANTHER" id="PTHR12215">
    <property type="entry name" value="PHOSPHOPANTETHEINE TRANSFERASE"/>
    <property type="match status" value="1"/>
</dbReference>
<protein>
    <submittedName>
        <fullName evidence="5">4'-phosphopantetheinyl transferase superfamily protein</fullName>
    </submittedName>
</protein>
<sequence length="239" mass="25618">MRTPELIAGCAGSTCATGIKGLNRVPTPAGAAVWLLTLDFQNERLVELLQLLPAEEQARCLRYRQPADRLRFAATRVALRQLLAERLQIPVQEVALQIDAFGKPRLANDEKLFFNLSHSGNHALIALSAQRPVGVDIEAAGGAAAAPLADAALRPEERRYCHRQPDKEAAAQAFFRIWSGKEAVLKALGLGIASHLQSVSVVPGLAGRYAVTLDMPAPPLQAWQLPAPAGFVAALAVLD</sequence>
<evidence type="ECO:0000256" key="1">
    <source>
        <dbReference type="ARBA" id="ARBA00010990"/>
    </source>
</evidence>
<keyword evidence="2 5" id="KW-0808">Transferase</keyword>
<dbReference type="PANTHER" id="PTHR12215:SF10">
    <property type="entry name" value="L-AMINOADIPATE-SEMIALDEHYDE DEHYDROGENASE-PHOSPHOPANTETHEINYL TRANSFERASE"/>
    <property type="match status" value="1"/>
</dbReference>
<feature type="domain" description="4'-phosphopantetheinyl transferase" evidence="3">
    <location>
        <begin position="132"/>
        <end position="221"/>
    </location>
</feature>
<evidence type="ECO:0000256" key="2">
    <source>
        <dbReference type="ARBA" id="ARBA00022679"/>
    </source>
</evidence>
<evidence type="ECO:0000259" key="4">
    <source>
        <dbReference type="Pfam" id="PF22624"/>
    </source>
</evidence>
<dbReference type="Pfam" id="PF22624">
    <property type="entry name" value="AASDHPPT_N"/>
    <property type="match status" value="1"/>
</dbReference>
<dbReference type="InterPro" id="IPR055066">
    <property type="entry name" value="AASDHPPT_N"/>
</dbReference>
<dbReference type="InterPro" id="IPR037143">
    <property type="entry name" value="4-PPantetheinyl_Trfase_dom_sf"/>
</dbReference>
<reference evidence="5" key="1">
    <citation type="submission" date="2024-05" db="EMBL/GenBank/DDBJ databases">
        <authorList>
            <person name="Bunk B."/>
            <person name="Swiderski J."/>
            <person name="Sproer C."/>
            <person name="Thiel V."/>
        </authorList>
    </citation>
    <scope>NUCLEOTIDE SEQUENCE</scope>
    <source>
        <strain evidence="5">DSM 17735</strain>
    </source>
</reference>
<evidence type="ECO:0000259" key="3">
    <source>
        <dbReference type="Pfam" id="PF01648"/>
    </source>
</evidence>
<name>A0AAU7LQI3_9BURK</name>
<evidence type="ECO:0000313" key="5">
    <source>
        <dbReference type="EMBL" id="XBP69870.1"/>
    </source>
</evidence>
<dbReference type="GO" id="GO:0000287">
    <property type="term" value="F:magnesium ion binding"/>
    <property type="evidence" value="ECO:0007669"/>
    <property type="project" value="InterPro"/>
</dbReference>
<accession>A0AAU7LQI3</accession>